<dbReference type="Proteomes" id="UP000509510">
    <property type="component" value="Chromosome V"/>
</dbReference>
<dbReference type="CDD" id="cd13959">
    <property type="entry name" value="PT_UbiA_COQ2"/>
    <property type="match status" value="1"/>
</dbReference>
<evidence type="ECO:0000313" key="11">
    <source>
        <dbReference type="Proteomes" id="UP000509510"/>
    </source>
</evidence>
<sequence length="350" mass="38426">MAESNQLADQQVLQNFHKSWALRVLPDSLKPYGELLRLHRPAGIMMFYFPCLFGTFLVGALNSSKSVDFLHLILLENAKLLLLSFLLRGLLCTWNDIIDQDVDRQVARTRVRPIARGAVSTPAALVFTGLQVYLAWLGFGLLPAECLTAALPFLALHVFYPFAKRLTHHPQFILGLAHTNGVFMAFPAMGMPLLSLGGILSPWSSVGEEEGQANLLCAIALSLAILFWTLLNDTIYAAQDLADDKKAGVGSTMIYWEDQARNFLRVLGILTVVVLLGITFVMRRWSITDGVVYSALTCGGTMLGLYLMVEYVDLEDPASCGWWFNRGNVLVGGAIASGLVGECLAGTVWQ</sequence>
<dbReference type="PANTHER" id="PTHR11048">
    <property type="entry name" value="PRENYLTRANSFERASES"/>
    <property type="match status" value="1"/>
</dbReference>
<feature type="transmembrane region" description="Helical" evidence="9">
    <location>
        <begin position="118"/>
        <end position="136"/>
    </location>
</feature>
<dbReference type="Pfam" id="PF01040">
    <property type="entry name" value="UbiA"/>
    <property type="match status" value="1"/>
</dbReference>
<evidence type="ECO:0000313" key="10">
    <source>
        <dbReference type="EMBL" id="QKX61745.1"/>
    </source>
</evidence>
<gene>
    <name evidence="10" type="ORF">TRUGW13939_08901</name>
</gene>
<keyword evidence="11" id="KW-1185">Reference proteome</keyword>
<dbReference type="Gene3D" id="1.20.120.1780">
    <property type="entry name" value="UbiA prenyltransferase"/>
    <property type="match status" value="1"/>
</dbReference>
<dbReference type="GO" id="GO:0005743">
    <property type="term" value="C:mitochondrial inner membrane"/>
    <property type="evidence" value="ECO:0007669"/>
    <property type="project" value="TreeGrafter"/>
</dbReference>
<feature type="transmembrane region" description="Helical" evidence="9">
    <location>
        <begin position="329"/>
        <end position="349"/>
    </location>
</feature>
<feature type="transmembrane region" description="Helical" evidence="9">
    <location>
        <begin position="80"/>
        <end position="98"/>
    </location>
</feature>
<dbReference type="FunFam" id="1.10.357.140:FF:000008">
    <property type="entry name" value="4-hydroxybenzoate octaprenyltransferase"/>
    <property type="match status" value="1"/>
</dbReference>
<keyword evidence="8 9" id="KW-0472">Membrane</keyword>
<dbReference type="Gene3D" id="1.10.357.140">
    <property type="entry name" value="UbiA prenyltransferase"/>
    <property type="match status" value="1"/>
</dbReference>
<evidence type="ECO:0008006" key="12">
    <source>
        <dbReference type="Google" id="ProtNLM"/>
    </source>
</evidence>
<dbReference type="AlphaFoldDB" id="A0A7H8R7Z9"/>
<name>A0A7H8R7Z9_TALRU</name>
<evidence type="ECO:0000256" key="5">
    <source>
        <dbReference type="ARBA" id="ARBA00022679"/>
    </source>
</evidence>
<evidence type="ECO:0000256" key="9">
    <source>
        <dbReference type="SAM" id="Phobius"/>
    </source>
</evidence>
<feature type="transmembrane region" description="Helical" evidence="9">
    <location>
        <begin position="42"/>
        <end position="60"/>
    </location>
</feature>
<feature type="transmembrane region" description="Helical" evidence="9">
    <location>
        <begin position="263"/>
        <end position="285"/>
    </location>
</feature>
<comment type="pathway">
    <text evidence="3">Secondary metabolite biosynthesis; terpenoid biosynthesis.</text>
</comment>
<dbReference type="InterPro" id="IPR044878">
    <property type="entry name" value="UbiA_sf"/>
</dbReference>
<evidence type="ECO:0000256" key="2">
    <source>
        <dbReference type="ARBA" id="ARBA00004141"/>
    </source>
</evidence>
<dbReference type="GeneID" id="55996385"/>
<keyword evidence="6 9" id="KW-0812">Transmembrane</keyword>
<comment type="cofactor">
    <cofactor evidence="1">
        <name>Mg(2+)</name>
        <dbReference type="ChEBI" id="CHEBI:18420"/>
    </cofactor>
</comment>
<evidence type="ECO:0000256" key="8">
    <source>
        <dbReference type="ARBA" id="ARBA00023136"/>
    </source>
</evidence>
<reference evidence="11" key="1">
    <citation type="submission" date="2020-06" db="EMBL/GenBank/DDBJ databases">
        <title>A chromosome-scale genome assembly of Talaromyces rugulosus W13939.</title>
        <authorList>
            <person name="Wang B."/>
            <person name="Guo L."/>
            <person name="Ye K."/>
            <person name="Wang L."/>
        </authorList>
    </citation>
    <scope>NUCLEOTIDE SEQUENCE [LARGE SCALE GENOMIC DNA]</scope>
    <source>
        <strain evidence="11">W13939</strain>
    </source>
</reference>
<evidence type="ECO:0000256" key="7">
    <source>
        <dbReference type="ARBA" id="ARBA00022989"/>
    </source>
</evidence>
<comment type="similarity">
    <text evidence="4">Belongs to the UbiA prenyltransferase family.</text>
</comment>
<evidence type="ECO:0000256" key="1">
    <source>
        <dbReference type="ARBA" id="ARBA00001946"/>
    </source>
</evidence>
<feature type="transmembrane region" description="Helical" evidence="9">
    <location>
        <begin position="142"/>
        <end position="160"/>
    </location>
</feature>
<evidence type="ECO:0000256" key="6">
    <source>
        <dbReference type="ARBA" id="ARBA00022692"/>
    </source>
</evidence>
<feature type="transmembrane region" description="Helical" evidence="9">
    <location>
        <begin position="213"/>
        <end position="231"/>
    </location>
</feature>
<keyword evidence="5" id="KW-0808">Transferase</keyword>
<dbReference type="GO" id="GO:0006744">
    <property type="term" value="P:ubiquinone biosynthetic process"/>
    <property type="evidence" value="ECO:0007669"/>
    <property type="project" value="TreeGrafter"/>
</dbReference>
<dbReference type="RefSeq" id="XP_035347919.1">
    <property type="nucleotide sequence ID" value="XM_035492026.1"/>
</dbReference>
<dbReference type="OrthoDB" id="18170at2759"/>
<dbReference type="PANTHER" id="PTHR11048:SF39">
    <property type="entry name" value="POLYPRENYL TRANSFERASE AUSN"/>
    <property type="match status" value="1"/>
</dbReference>
<organism evidence="10 11">
    <name type="scientific">Talaromyces rugulosus</name>
    <name type="common">Penicillium rugulosum</name>
    <dbReference type="NCBI Taxonomy" id="121627"/>
    <lineage>
        <taxon>Eukaryota</taxon>
        <taxon>Fungi</taxon>
        <taxon>Dikarya</taxon>
        <taxon>Ascomycota</taxon>
        <taxon>Pezizomycotina</taxon>
        <taxon>Eurotiomycetes</taxon>
        <taxon>Eurotiomycetidae</taxon>
        <taxon>Eurotiales</taxon>
        <taxon>Trichocomaceae</taxon>
        <taxon>Talaromyces</taxon>
        <taxon>Talaromyces sect. Islandici</taxon>
    </lineage>
</organism>
<evidence type="ECO:0000256" key="3">
    <source>
        <dbReference type="ARBA" id="ARBA00004721"/>
    </source>
</evidence>
<proteinExistence type="inferred from homology"/>
<dbReference type="InterPro" id="IPR039653">
    <property type="entry name" value="Prenyltransferase"/>
</dbReference>
<accession>A0A7H8R7Z9</accession>
<dbReference type="EMBL" id="CP055902">
    <property type="protein sequence ID" value="QKX61745.1"/>
    <property type="molecule type" value="Genomic_DNA"/>
</dbReference>
<evidence type="ECO:0000256" key="4">
    <source>
        <dbReference type="ARBA" id="ARBA00005985"/>
    </source>
</evidence>
<feature type="transmembrane region" description="Helical" evidence="9">
    <location>
        <begin position="291"/>
        <end position="309"/>
    </location>
</feature>
<feature type="transmembrane region" description="Helical" evidence="9">
    <location>
        <begin position="172"/>
        <end position="193"/>
    </location>
</feature>
<dbReference type="InterPro" id="IPR000537">
    <property type="entry name" value="UbiA_prenyltransferase"/>
</dbReference>
<protein>
    <recommendedName>
        <fullName evidence="12">4-hydroxybenzoate polyprenyltransferase, mitochondrial</fullName>
    </recommendedName>
</protein>
<dbReference type="FunFam" id="1.20.120.1780:FF:000001">
    <property type="entry name" value="4-hydroxybenzoate octaprenyltransferase"/>
    <property type="match status" value="1"/>
</dbReference>
<dbReference type="GO" id="GO:0008412">
    <property type="term" value="F:4-hydroxybenzoate polyprenyltransferase activity"/>
    <property type="evidence" value="ECO:0007669"/>
    <property type="project" value="TreeGrafter"/>
</dbReference>
<dbReference type="KEGG" id="trg:TRUGW13939_08901"/>
<comment type="subcellular location">
    <subcellularLocation>
        <location evidence="2">Membrane</location>
        <topology evidence="2">Multi-pass membrane protein</topology>
    </subcellularLocation>
</comment>
<keyword evidence="7 9" id="KW-1133">Transmembrane helix</keyword>